<feature type="domain" description="Tyr recombinase" evidence="10">
    <location>
        <begin position="101"/>
        <end position="315"/>
    </location>
</feature>
<keyword evidence="6" id="KW-0233">DNA recombination</keyword>
<reference evidence="12 13" key="1">
    <citation type="submission" date="2015-11" db="EMBL/GenBank/DDBJ databases">
        <title>Genomic Taxonomy of the Vibrionaceae.</title>
        <authorList>
            <person name="Gomez-Gil B."/>
            <person name="Enciso-Ibarra J."/>
        </authorList>
    </citation>
    <scope>NUCLEOTIDE SEQUENCE [LARGE SCALE GENOMIC DNA]</scope>
    <source>
        <strain evidence="12 13">CAIM 912</strain>
    </source>
</reference>
<comment type="similarity">
    <text evidence="2">Belongs to the 'phage' integrase family.</text>
</comment>
<dbReference type="GO" id="GO:0006310">
    <property type="term" value="P:DNA recombination"/>
    <property type="evidence" value="ECO:0007669"/>
    <property type="project" value="UniProtKB-KW"/>
</dbReference>
<dbReference type="GO" id="GO:0005737">
    <property type="term" value="C:cytoplasm"/>
    <property type="evidence" value="ECO:0007669"/>
    <property type="project" value="UniProtKB-SubCell"/>
</dbReference>
<evidence type="ECO:0000259" key="11">
    <source>
        <dbReference type="PROSITE" id="PS51900"/>
    </source>
</evidence>
<dbReference type="FunFam" id="1.10.443.10:FF:000007">
    <property type="entry name" value="Tyrosine recombinase XerC"/>
    <property type="match status" value="1"/>
</dbReference>
<evidence type="ECO:0000259" key="10">
    <source>
        <dbReference type="PROSITE" id="PS51898"/>
    </source>
</evidence>
<keyword evidence="13" id="KW-1185">Reference proteome</keyword>
<dbReference type="GO" id="GO:0003677">
    <property type="term" value="F:DNA binding"/>
    <property type="evidence" value="ECO:0007669"/>
    <property type="project" value="UniProtKB-UniRule"/>
</dbReference>
<dbReference type="EMBL" id="LNTY01000028">
    <property type="protein sequence ID" value="KXF82212.1"/>
    <property type="molecule type" value="Genomic_DNA"/>
</dbReference>
<dbReference type="PROSITE" id="PS51898">
    <property type="entry name" value="TYR_RECOMBINASE"/>
    <property type="match status" value="1"/>
</dbReference>
<gene>
    <name evidence="12" type="ORF">ATN88_24960</name>
</gene>
<dbReference type="Gene3D" id="1.10.150.130">
    <property type="match status" value="1"/>
</dbReference>
<proteinExistence type="inferred from homology"/>
<comment type="subcellular location">
    <subcellularLocation>
        <location evidence="1">Cytoplasm</location>
    </subcellularLocation>
</comment>
<organism evidence="12 13">
    <name type="scientific">Enterovibrio coralii</name>
    <dbReference type="NCBI Taxonomy" id="294935"/>
    <lineage>
        <taxon>Bacteria</taxon>
        <taxon>Pseudomonadati</taxon>
        <taxon>Pseudomonadota</taxon>
        <taxon>Gammaproteobacteria</taxon>
        <taxon>Vibrionales</taxon>
        <taxon>Vibrionaceae</taxon>
        <taxon>Enterovibrio</taxon>
    </lineage>
</organism>
<keyword evidence="5 9" id="KW-0238">DNA-binding</keyword>
<dbReference type="SUPFAM" id="SSF56349">
    <property type="entry name" value="DNA breaking-rejoining enzymes"/>
    <property type="match status" value="1"/>
</dbReference>
<accession>A0A135I9U0</accession>
<comment type="caution">
    <text evidence="12">The sequence shown here is derived from an EMBL/GenBank/DDBJ whole genome shotgun (WGS) entry which is preliminary data.</text>
</comment>
<sequence length="320" mass="36846">MKSLFLNAIQEMMYTKQYSNKTVKSYIYWIADFIRFNGMTHPAKMGNEEVEHHLSFLVNKKDVSANTQSVALNALVFLYRDFIKSPLSVSLDFVSSKRKQKLPVVLTHSEVKALLSQCPANHYLPYALMYGSGLRLMECMRLRVKDIDFNYCCIKVFDGKGAKNRIVTLAPELTLKLKDQISNVQRILQHDLANPLYEGVWMPHRLRIKYASERRRLLWQFLFPSPKLSVDPETGVIRRHHIHEKQVQRSLRECARKANIPKHVTPHTLRHSFATHLLQSGAEIRTVQSQLGHSDVRTTQIYTHILQNGANGVKSPLSAI</sequence>
<dbReference type="PANTHER" id="PTHR30349">
    <property type="entry name" value="PHAGE INTEGRASE-RELATED"/>
    <property type="match status" value="1"/>
</dbReference>
<evidence type="ECO:0000313" key="12">
    <source>
        <dbReference type="EMBL" id="KXF82212.1"/>
    </source>
</evidence>
<dbReference type="Pfam" id="PF13495">
    <property type="entry name" value="Phage_int_SAM_4"/>
    <property type="match status" value="1"/>
</dbReference>
<dbReference type="InterPro" id="IPR002104">
    <property type="entry name" value="Integrase_catalytic"/>
</dbReference>
<evidence type="ECO:0000313" key="13">
    <source>
        <dbReference type="Proteomes" id="UP000070529"/>
    </source>
</evidence>
<comment type="function">
    <text evidence="7">Site-specific tyrosine recombinase, which acts by catalyzing the cutting and rejoining of the recombining DNA molecules. The XerC-XerD complex is essential to convert dimers of the bacterial chromosome into monomers to permit their segregation at cell division. It also contributes to the segregational stability of plasmids.</text>
</comment>
<dbReference type="RefSeq" id="WP_067414308.1">
    <property type="nucleotide sequence ID" value="NZ_LNTY01000028.1"/>
</dbReference>
<evidence type="ECO:0000256" key="4">
    <source>
        <dbReference type="ARBA" id="ARBA00022908"/>
    </source>
</evidence>
<dbReference type="PANTHER" id="PTHR30349:SF64">
    <property type="entry name" value="PROPHAGE INTEGRASE INTD-RELATED"/>
    <property type="match status" value="1"/>
</dbReference>
<dbReference type="InterPro" id="IPR013762">
    <property type="entry name" value="Integrase-like_cat_sf"/>
</dbReference>
<dbReference type="GO" id="GO:0015074">
    <property type="term" value="P:DNA integration"/>
    <property type="evidence" value="ECO:0007669"/>
    <property type="project" value="UniProtKB-KW"/>
</dbReference>
<evidence type="ECO:0000256" key="6">
    <source>
        <dbReference type="ARBA" id="ARBA00023172"/>
    </source>
</evidence>
<dbReference type="STRING" id="294935.ATN88_24960"/>
<dbReference type="InterPro" id="IPR011946">
    <property type="entry name" value="Integrase_integron-type"/>
</dbReference>
<dbReference type="InterPro" id="IPR004107">
    <property type="entry name" value="Integrase_SAM-like_N"/>
</dbReference>
<dbReference type="Proteomes" id="UP000070529">
    <property type="component" value="Unassembled WGS sequence"/>
</dbReference>
<dbReference type="Gene3D" id="1.10.443.10">
    <property type="entry name" value="Intergrase catalytic core"/>
    <property type="match status" value="1"/>
</dbReference>
<dbReference type="InterPro" id="IPR011010">
    <property type="entry name" value="DNA_brk_join_enz"/>
</dbReference>
<dbReference type="InterPro" id="IPR010998">
    <property type="entry name" value="Integrase_recombinase_N"/>
</dbReference>
<keyword evidence="3" id="KW-0963">Cytoplasm</keyword>
<dbReference type="InterPro" id="IPR044068">
    <property type="entry name" value="CB"/>
</dbReference>
<keyword evidence="4" id="KW-0229">DNA integration</keyword>
<dbReference type="OrthoDB" id="9801717at2"/>
<name>A0A135I9U0_9GAMM</name>
<dbReference type="AlphaFoldDB" id="A0A135I9U0"/>
<dbReference type="Pfam" id="PF00589">
    <property type="entry name" value="Phage_integrase"/>
    <property type="match status" value="1"/>
</dbReference>
<evidence type="ECO:0000256" key="2">
    <source>
        <dbReference type="ARBA" id="ARBA00008857"/>
    </source>
</evidence>
<evidence type="ECO:0000256" key="7">
    <source>
        <dbReference type="ARBA" id="ARBA00037721"/>
    </source>
</evidence>
<protein>
    <submittedName>
        <fullName evidence="12">Integrase</fullName>
    </submittedName>
</protein>
<comment type="subunit">
    <text evidence="8">Forms a cyclic heterotetrameric complex composed of two molecules of XerC and two molecules of XerD.</text>
</comment>
<evidence type="ECO:0000256" key="1">
    <source>
        <dbReference type="ARBA" id="ARBA00004496"/>
    </source>
</evidence>
<evidence type="ECO:0000256" key="3">
    <source>
        <dbReference type="ARBA" id="ARBA00022490"/>
    </source>
</evidence>
<evidence type="ECO:0000256" key="9">
    <source>
        <dbReference type="PROSITE-ProRule" id="PRU01248"/>
    </source>
</evidence>
<evidence type="ECO:0000256" key="5">
    <source>
        <dbReference type="ARBA" id="ARBA00023125"/>
    </source>
</evidence>
<dbReference type="InterPro" id="IPR050090">
    <property type="entry name" value="Tyrosine_recombinase_XerCD"/>
</dbReference>
<feature type="domain" description="Core-binding (CB)" evidence="11">
    <location>
        <begin position="1"/>
        <end position="83"/>
    </location>
</feature>
<dbReference type="PROSITE" id="PS51900">
    <property type="entry name" value="CB"/>
    <property type="match status" value="1"/>
</dbReference>
<dbReference type="NCBIfam" id="TIGR02249">
    <property type="entry name" value="integrase_gron"/>
    <property type="match status" value="1"/>
</dbReference>
<evidence type="ECO:0000256" key="8">
    <source>
        <dbReference type="ARBA" id="ARBA00038613"/>
    </source>
</evidence>